<keyword evidence="3" id="KW-1185">Reference proteome</keyword>
<evidence type="ECO:0000259" key="1">
    <source>
        <dbReference type="Pfam" id="PF01551"/>
    </source>
</evidence>
<dbReference type="InterPro" id="IPR011055">
    <property type="entry name" value="Dup_hybrid_motif"/>
</dbReference>
<accession>A0A562TG33</accession>
<proteinExistence type="predicted"/>
<reference evidence="2 3" key="1">
    <citation type="journal article" date="2013" name="Stand. Genomic Sci.">
        <title>Genomic Encyclopedia of Type Strains, Phase I: The one thousand microbial genomes (KMG-I) project.</title>
        <authorList>
            <person name="Kyrpides N.C."/>
            <person name="Woyke T."/>
            <person name="Eisen J.A."/>
            <person name="Garrity G."/>
            <person name="Lilburn T.G."/>
            <person name="Beck B.J."/>
            <person name="Whitman W.B."/>
            <person name="Hugenholtz P."/>
            <person name="Klenk H.P."/>
        </authorList>
    </citation>
    <scope>NUCLEOTIDE SEQUENCE [LARGE SCALE GENOMIC DNA]</scope>
    <source>
        <strain evidence="2 3">DSM 13484</strain>
    </source>
</reference>
<organism evidence="2 3">
    <name type="scientific">Chitinophaga japonensis</name>
    <name type="common">Flexibacter japonensis</name>
    <dbReference type="NCBI Taxonomy" id="104662"/>
    <lineage>
        <taxon>Bacteria</taxon>
        <taxon>Pseudomonadati</taxon>
        <taxon>Bacteroidota</taxon>
        <taxon>Chitinophagia</taxon>
        <taxon>Chitinophagales</taxon>
        <taxon>Chitinophagaceae</taxon>
        <taxon>Chitinophaga</taxon>
    </lineage>
</organism>
<dbReference type="PANTHER" id="PTHR21666">
    <property type="entry name" value="PEPTIDASE-RELATED"/>
    <property type="match status" value="1"/>
</dbReference>
<comment type="caution">
    <text evidence="2">The sequence shown here is derived from an EMBL/GenBank/DDBJ whole genome shotgun (WGS) entry which is preliminary data.</text>
</comment>
<dbReference type="Proteomes" id="UP000316778">
    <property type="component" value="Unassembled WGS sequence"/>
</dbReference>
<sequence>MYCGTKVKKYAGFSCSLSPLTFVPMIRKLIGFCCLLPQFLHAQYLPGKDYPQGYFRNPLNVPIELAGNFGELRPNHFHSGIDIKTEQRENLHVHAAADGYVSRVSIAHTGFGNALYITHPNGYTTVYAHLNRFFPGLAEYVKQKQYENESWAGNIIIPPDRFPVKKGQFVAWSGNTGGSAGPHLHFEIRNTATEHPLNPLLFGFDVPDRRTPEVYRVAIYNMDESIYEQQPMIVPVKKVNGVYVSTASVIQVKAAAAGIAVNAIDRQSNSPNPNGIYEALLFDKEEPSIGFQLDDIGYEETRYLNAHADYREKRGGGPWLQLLFSLPGNHLDIYHDINGKGRIDLSDGERHPVKLEVKDAYGNTSTVKLTLQQSGATPAAPACDNPMRPGAHNIFENNHVEFFLDETALYDSICFNYRELANNSARAYSNTYRLHTALVPVHDYFDVHIKPDKPVPAHLQHKLVMVRKGVGEDVEPATFETGWNKNGWYKASFRSFGDFHLEVDTMAPTITALGGVKNGSNLSRAGRLAFAMRDGSGIADYRAELDGKWLLFSRRGNVITYTFDEHCPPGAHTLVLTVTDIAGNEATYTLKFKR</sequence>
<dbReference type="PANTHER" id="PTHR21666:SF285">
    <property type="entry name" value="M23 FAMILY METALLOPEPTIDASE"/>
    <property type="match status" value="1"/>
</dbReference>
<dbReference type="InterPro" id="IPR050570">
    <property type="entry name" value="Cell_wall_metabolism_enzyme"/>
</dbReference>
<dbReference type="Gene3D" id="2.70.70.10">
    <property type="entry name" value="Glucose Permease (Domain IIA)"/>
    <property type="match status" value="1"/>
</dbReference>
<gene>
    <name evidence="2" type="ORF">LX66_1593</name>
</gene>
<evidence type="ECO:0000313" key="2">
    <source>
        <dbReference type="EMBL" id="TWI92208.1"/>
    </source>
</evidence>
<name>A0A562TG33_CHIJA</name>
<dbReference type="AlphaFoldDB" id="A0A562TG33"/>
<dbReference type="Pfam" id="PF01551">
    <property type="entry name" value="Peptidase_M23"/>
    <property type="match status" value="1"/>
</dbReference>
<dbReference type="GO" id="GO:0004222">
    <property type="term" value="F:metalloendopeptidase activity"/>
    <property type="evidence" value="ECO:0007669"/>
    <property type="project" value="TreeGrafter"/>
</dbReference>
<dbReference type="CDD" id="cd12797">
    <property type="entry name" value="M23_peptidase"/>
    <property type="match status" value="1"/>
</dbReference>
<evidence type="ECO:0000313" key="3">
    <source>
        <dbReference type="Proteomes" id="UP000316778"/>
    </source>
</evidence>
<dbReference type="SUPFAM" id="SSF51261">
    <property type="entry name" value="Duplicated hybrid motif"/>
    <property type="match status" value="1"/>
</dbReference>
<dbReference type="EMBL" id="VLLG01000002">
    <property type="protein sequence ID" value="TWI92208.1"/>
    <property type="molecule type" value="Genomic_DNA"/>
</dbReference>
<protein>
    <submittedName>
        <fullName evidence="2">Peptidase M23-like protein</fullName>
    </submittedName>
</protein>
<feature type="domain" description="M23ase beta-sheet core" evidence="1">
    <location>
        <begin position="77"/>
        <end position="144"/>
    </location>
</feature>
<dbReference type="InterPro" id="IPR016047">
    <property type="entry name" value="M23ase_b-sheet_dom"/>
</dbReference>